<organism evidence="1 2">
    <name type="scientific">Chloroflexus aggregans</name>
    <dbReference type="NCBI Taxonomy" id="152260"/>
    <lineage>
        <taxon>Bacteria</taxon>
        <taxon>Bacillati</taxon>
        <taxon>Chloroflexota</taxon>
        <taxon>Chloroflexia</taxon>
        <taxon>Chloroflexales</taxon>
        <taxon>Chloroflexineae</taxon>
        <taxon>Chloroflexaceae</taxon>
        <taxon>Chloroflexus</taxon>
    </lineage>
</organism>
<dbReference type="AlphaFoldDB" id="A0A2J6X911"/>
<gene>
    <name evidence="1" type="ORF">C0184_04715</name>
</gene>
<accession>A0A2J6X911</accession>
<reference evidence="1 2" key="1">
    <citation type="submission" date="2018-01" db="EMBL/GenBank/DDBJ databases">
        <title>Metagenomic assembled genomes from two thermal pools in the Uzon Caldera, Kamchatka, Russia.</title>
        <authorList>
            <person name="Wilkins L."/>
            <person name="Ettinger C."/>
        </authorList>
    </citation>
    <scope>NUCLEOTIDE SEQUENCE [LARGE SCALE GENOMIC DNA]</scope>
    <source>
        <strain evidence="1">ZAV-02</strain>
    </source>
</reference>
<evidence type="ECO:0000313" key="2">
    <source>
        <dbReference type="Proteomes" id="UP000243376"/>
    </source>
</evidence>
<sequence>MNTYGNFKNDKGDEYQPEVMVWGHRLREGQHWMEYLLEFLSVLAGYGYQFGRTDDYRVPARLGLKRFVFYDEYEKTQDPRDRKAVDLLRQELAKHVQANGHQPEAVLEQLRTLLRSFSVIEANRSWFAKSLFPVHEELLLWEALRKGSTKNVYRAQVDSLTIELLDAGIEFLPRNFFARGGELYYLMISAGTEQSPEQRQRIGHRLRELLVERNQTLGRFAQMINACYSALIGEEQVVKTEPGWLPDPTCSLYRQCAKDVDHLLDNRLDALESLELLAHLIGFHIIIYIYHRAHPNHNDHIHHTGQCLDQCRPELLIDIPGDEDSRVIRQISASQLLRHEQWQIHRIRTWFRSDAVAIAQHKTAEALINALVDRAEQRVKGKRKVTPQAFQDRITQFRWQALQLKNNTDTIIEHYSQMMYEVTEHNFRQHFIPIHRRLGRSIGLIAPQRGPQPRFVLGDTLLKTLTMTVIKPLEQAISFGEFLTRLYEQYGIIIGPGEARASRLLERAGVNEGVFARNRERLLERMKFAGLATIYSDATAMVHRA</sequence>
<evidence type="ECO:0000313" key="1">
    <source>
        <dbReference type="EMBL" id="PMP83847.1"/>
    </source>
</evidence>
<protein>
    <submittedName>
        <fullName evidence="1">Uncharacterized protein</fullName>
    </submittedName>
</protein>
<proteinExistence type="predicted"/>
<name>A0A2J6X911_9CHLR</name>
<dbReference type="EMBL" id="PNIQ01000308">
    <property type="protein sequence ID" value="PMP83847.1"/>
    <property type="molecule type" value="Genomic_DNA"/>
</dbReference>
<dbReference type="Proteomes" id="UP000243376">
    <property type="component" value="Unassembled WGS sequence"/>
</dbReference>
<comment type="caution">
    <text evidence="1">The sequence shown here is derived from an EMBL/GenBank/DDBJ whole genome shotgun (WGS) entry which is preliminary data.</text>
</comment>